<evidence type="ECO:0000259" key="4">
    <source>
        <dbReference type="PROSITE" id="PS01124"/>
    </source>
</evidence>
<protein>
    <submittedName>
        <fullName evidence="5">Transcriptional regulator GlxA family, contains an amidase domain and an AraC-type DNA-binding HTH domain</fullName>
    </submittedName>
</protein>
<accession>A0A286DPA3</accession>
<dbReference type="Pfam" id="PF12833">
    <property type="entry name" value="HTH_18"/>
    <property type="match status" value="1"/>
</dbReference>
<organism evidence="5 6">
    <name type="scientific">Streptomyces zhaozhouensis</name>
    <dbReference type="NCBI Taxonomy" id="1300267"/>
    <lineage>
        <taxon>Bacteria</taxon>
        <taxon>Bacillati</taxon>
        <taxon>Actinomycetota</taxon>
        <taxon>Actinomycetes</taxon>
        <taxon>Kitasatosporales</taxon>
        <taxon>Streptomycetaceae</taxon>
        <taxon>Streptomyces</taxon>
    </lineage>
</organism>
<keyword evidence="1" id="KW-0805">Transcription regulation</keyword>
<keyword evidence="6" id="KW-1185">Reference proteome</keyword>
<dbReference type="EMBL" id="OCNE01000002">
    <property type="protein sequence ID" value="SOD60469.1"/>
    <property type="molecule type" value="Genomic_DNA"/>
</dbReference>
<name>A0A286DPA3_9ACTN</name>
<dbReference type="Pfam" id="PF01965">
    <property type="entry name" value="DJ-1_PfpI"/>
    <property type="match status" value="1"/>
</dbReference>
<evidence type="ECO:0000256" key="1">
    <source>
        <dbReference type="ARBA" id="ARBA00023015"/>
    </source>
</evidence>
<dbReference type="Gene3D" id="3.40.50.880">
    <property type="match status" value="1"/>
</dbReference>
<dbReference type="InterPro" id="IPR018060">
    <property type="entry name" value="HTH_AraC"/>
</dbReference>
<dbReference type="GO" id="GO:0043565">
    <property type="term" value="F:sequence-specific DNA binding"/>
    <property type="evidence" value="ECO:0007669"/>
    <property type="project" value="InterPro"/>
</dbReference>
<reference evidence="5 6" key="1">
    <citation type="submission" date="2017-09" db="EMBL/GenBank/DDBJ databases">
        <authorList>
            <person name="Ehlers B."/>
            <person name="Leendertz F.H."/>
        </authorList>
    </citation>
    <scope>NUCLEOTIDE SEQUENCE [LARGE SCALE GENOMIC DNA]</scope>
    <source>
        <strain evidence="5 6">CGMCC 4.7095</strain>
    </source>
</reference>
<evidence type="ECO:0000256" key="2">
    <source>
        <dbReference type="ARBA" id="ARBA00023163"/>
    </source>
</evidence>
<dbReference type="SMART" id="SM00342">
    <property type="entry name" value="HTH_ARAC"/>
    <property type="match status" value="1"/>
</dbReference>
<evidence type="ECO:0000313" key="5">
    <source>
        <dbReference type="EMBL" id="SOD60469.1"/>
    </source>
</evidence>
<evidence type="ECO:0000256" key="3">
    <source>
        <dbReference type="SAM" id="MobiDB-lite"/>
    </source>
</evidence>
<dbReference type="InterPro" id="IPR029062">
    <property type="entry name" value="Class_I_gatase-like"/>
</dbReference>
<dbReference type="CDD" id="cd03137">
    <property type="entry name" value="GATase1_AraC_1"/>
    <property type="match status" value="1"/>
</dbReference>
<keyword evidence="2" id="KW-0804">Transcription</keyword>
<dbReference type="Proteomes" id="UP000219072">
    <property type="component" value="Unassembled WGS sequence"/>
</dbReference>
<dbReference type="Gene3D" id="1.10.10.60">
    <property type="entry name" value="Homeodomain-like"/>
    <property type="match status" value="1"/>
</dbReference>
<feature type="compositionally biased region" description="Low complexity" evidence="3">
    <location>
        <begin position="1"/>
        <end position="11"/>
    </location>
</feature>
<dbReference type="InterPro" id="IPR052158">
    <property type="entry name" value="INH-QAR"/>
</dbReference>
<dbReference type="InterPro" id="IPR002818">
    <property type="entry name" value="DJ-1/PfpI"/>
</dbReference>
<dbReference type="PROSITE" id="PS01124">
    <property type="entry name" value="HTH_ARAC_FAMILY_2"/>
    <property type="match status" value="1"/>
</dbReference>
<dbReference type="SUPFAM" id="SSF46689">
    <property type="entry name" value="Homeodomain-like"/>
    <property type="match status" value="2"/>
</dbReference>
<gene>
    <name evidence="5" type="ORF">SAMN06297387_102141</name>
</gene>
<dbReference type="SUPFAM" id="SSF52317">
    <property type="entry name" value="Class I glutamine amidotransferase-like"/>
    <property type="match status" value="1"/>
</dbReference>
<dbReference type="PANTHER" id="PTHR43130:SF3">
    <property type="entry name" value="HTH-TYPE TRANSCRIPTIONAL REGULATOR RV1931C"/>
    <property type="match status" value="1"/>
</dbReference>
<proteinExistence type="predicted"/>
<dbReference type="InterPro" id="IPR009057">
    <property type="entry name" value="Homeodomain-like_sf"/>
</dbReference>
<feature type="domain" description="HTH araC/xylS-type" evidence="4">
    <location>
        <begin position="263"/>
        <end position="361"/>
    </location>
</feature>
<dbReference type="OrthoDB" id="3194870at2"/>
<evidence type="ECO:0000313" key="6">
    <source>
        <dbReference type="Proteomes" id="UP000219072"/>
    </source>
</evidence>
<dbReference type="PANTHER" id="PTHR43130">
    <property type="entry name" value="ARAC-FAMILY TRANSCRIPTIONAL REGULATOR"/>
    <property type="match status" value="1"/>
</dbReference>
<keyword evidence="5" id="KW-0238">DNA-binding</keyword>
<dbReference type="AlphaFoldDB" id="A0A286DPA3"/>
<feature type="region of interest" description="Disordered" evidence="3">
    <location>
        <begin position="1"/>
        <end position="21"/>
    </location>
</feature>
<sequence>MRNNRAMTPRTAFPPPPAGAAPRHRVAVLVRPRLLSLELGIVHQLLGQARAGGDPEGAPLYEVLTCATEPGELPTDGDFTLTVRHGPEALAEADTVLVLSSPDDYTLDRPELTPPLARAFARLRPDARVASICTGAFVLASAGLLDGRRATTHWRHAESFARLFPRVTLDRDVLYTDGGDDIPTHGNGGGSGGEGGGGSGGAVLTSAGCAAGIDLCLHLIRADHGMAVANDVARRTVVPPHREGGQCQFIREPVPQPASPGTAASREWALRRLGEPITLAALAARESMSVRHFTRRFRAEVGMAPMAWLTEQRLRFARELLEESDLSVDRVAERSGLGTAANLRQRFHAALGLSPSAYRATFRGRG</sequence>
<dbReference type="GO" id="GO:0003700">
    <property type="term" value="F:DNA-binding transcription factor activity"/>
    <property type="evidence" value="ECO:0007669"/>
    <property type="project" value="InterPro"/>
</dbReference>